<protein>
    <submittedName>
        <fullName evidence="1">Uncharacterized protein</fullName>
    </submittedName>
</protein>
<accession>A0AAP4BUX4</accession>
<sequence>MSLLDAQEWLNRRIDNKKPLYAVMVQIKHDNDTDYRMIWTERGEHRLSPLLSDAEWQDRSMSRYWAKKIIGCSSCIKTQTYEVTRAFIVEKDTEYRVIEEVKIDGRKR</sequence>
<dbReference type="RefSeq" id="WP_284589949.1">
    <property type="nucleotide sequence ID" value="NZ_JASNVP010000009.1"/>
</dbReference>
<dbReference type="AlphaFoldDB" id="A0AAP4BUX4"/>
<dbReference type="EMBL" id="JASNVP010000009">
    <property type="protein sequence ID" value="MDK4326772.1"/>
    <property type="molecule type" value="Genomic_DNA"/>
</dbReference>
<evidence type="ECO:0000313" key="1">
    <source>
        <dbReference type="EMBL" id="MDK4326772.1"/>
    </source>
</evidence>
<reference evidence="1" key="1">
    <citation type="submission" date="2023-05" db="EMBL/GenBank/DDBJ databases">
        <title>Metabolic capabilities are highly conserved among human nasal-associated Corynebacterium species in pangenomic analyses.</title>
        <authorList>
            <person name="Tran T.H."/>
            <person name="Roberts A.Q."/>
            <person name="Escapa I.F."/>
            <person name="Gao W."/>
            <person name="Conlan S."/>
            <person name="Kong H."/>
            <person name="Segre J.A."/>
            <person name="Kelly M.S."/>
            <person name="Lemon K.P."/>
        </authorList>
    </citation>
    <scope>NUCLEOTIDE SEQUENCE</scope>
    <source>
        <strain evidence="1">KPL2654</strain>
    </source>
</reference>
<proteinExistence type="predicted"/>
<evidence type="ECO:0000313" key="2">
    <source>
        <dbReference type="Proteomes" id="UP001226160"/>
    </source>
</evidence>
<organism evidence="1 2">
    <name type="scientific">Corynebacterium propinquum</name>
    <dbReference type="NCBI Taxonomy" id="43769"/>
    <lineage>
        <taxon>Bacteria</taxon>
        <taxon>Bacillati</taxon>
        <taxon>Actinomycetota</taxon>
        <taxon>Actinomycetes</taxon>
        <taxon>Mycobacteriales</taxon>
        <taxon>Corynebacteriaceae</taxon>
        <taxon>Corynebacterium</taxon>
    </lineage>
</organism>
<gene>
    <name evidence="1" type="ORF">QPX54_09695</name>
</gene>
<dbReference type="Proteomes" id="UP001226160">
    <property type="component" value="Unassembled WGS sequence"/>
</dbReference>
<comment type="caution">
    <text evidence="1">The sequence shown here is derived from an EMBL/GenBank/DDBJ whole genome shotgun (WGS) entry which is preliminary data.</text>
</comment>
<name>A0AAP4BUX4_9CORY</name>